<evidence type="ECO:0000313" key="2">
    <source>
        <dbReference type="RefSeq" id="XP_031561026.1"/>
    </source>
</evidence>
<dbReference type="GeneID" id="116297032"/>
<dbReference type="PANTHER" id="PTHR16537:SF1">
    <property type="entry name" value="PROTEIN ZNRD2"/>
    <property type="match status" value="1"/>
</dbReference>
<protein>
    <submittedName>
        <fullName evidence="2">Protein ZNRD2-like</fullName>
    </submittedName>
</protein>
<reference evidence="2" key="1">
    <citation type="submission" date="2025-08" db="UniProtKB">
        <authorList>
            <consortium name="RefSeq"/>
        </authorList>
    </citation>
    <scope>IDENTIFICATION</scope>
    <source>
        <tissue evidence="2">Tentacle</tissue>
    </source>
</reference>
<name>A0A6P8I0G7_ACTTE</name>
<dbReference type="Proteomes" id="UP000515163">
    <property type="component" value="Unplaced"/>
</dbReference>
<keyword evidence="1" id="KW-1185">Reference proteome</keyword>
<accession>A0A6P8I0G7</accession>
<sequence length="166" mass="18509">MGDKMDRERYNRLRERTDKISSLMGQYLLKGYRMLGTCCDTCGTVLLKFRDEPDYCVGCNEVDADTTTKPQSASRNAVDHSEQSCQVATNTNGYSIIQEETSRDQAPRVPSSSESVSTAVTNLNDKIVTTSEALRNCFSVEESIRYCELLKSCAEALKALHEVQGK</sequence>
<dbReference type="InterPro" id="IPR051888">
    <property type="entry name" value="UPF0148_domain"/>
</dbReference>
<dbReference type="OrthoDB" id="28939at2759"/>
<dbReference type="AlphaFoldDB" id="A0A6P8I0G7"/>
<dbReference type="InterPro" id="IPR009563">
    <property type="entry name" value="SSSCA1"/>
</dbReference>
<organism evidence="1 2">
    <name type="scientific">Actinia tenebrosa</name>
    <name type="common">Australian red waratah sea anemone</name>
    <dbReference type="NCBI Taxonomy" id="6105"/>
    <lineage>
        <taxon>Eukaryota</taxon>
        <taxon>Metazoa</taxon>
        <taxon>Cnidaria</taxon>
        <taxon>Anthozoa</taxon>
        <taxon>Hexacorallia</taxon>
        <taxon>Actiniaria</taxon>
        <taxon>Actiniidae</taxon>
        <taxon>Actinia</taxon>
    </lineage>
</organism>
<evidence type="ECO:0000313" key="1">
    <source>
        <dbReference type="Proteomes" id="UP000515163"/>
    </source>
</evidence>
<dbReference type="PANTHER" id="PTHR16537">
    <property type="entry name" value="SJOEGREN SYNDROME/SCLERODERMA AUTOANTIGEN 1"/>
    <property type="match status" value="1"/>
</dbReference>
<gene>
    <name evidence="2" type="primary">LOC116297032</name>
</gene>
<dbReference type="Pfam" id="PF06677">
    <property type="entry name" value="Auto_anti-p27"/>
    <property type="match status" value="1"/>
</dbReference>
<dbReference type="KEGG" id="aten:116297032"/>
<dbReference type="FunCoup" id="A0A6P8I0G7">
    <property type="interactions" value="795"/>
</dbReference>
<dbReference type="InParanoid" id="A0A6P8I0G7"/>
<proteinExistence type="predicted"/>
<dbReference type="RefSeq" id="XP_031561026.1">
    <property type="nucleotide sequence ID" value="XM_031705166.1"/>
</dbReference>